<evidence type="ECO:0000256" key="3">
    <source>
        <dbReference type="ARBA" id="ARBA00022777"/>
    </source>
</evidence>
<dbReference type="Gene3D" id="3.30.420.40">
    <property type="match status" value="2"/>
</dbReference>
<dbReference type="InterPro" id="IPR018485">
    <property type="entry name" value="FGGY_C"/>
</dbReference>
<dbReference type="Proteomes" id="UP000753961">
    <property type="component" value="Unassembled WGS sequence"/>
</dbReference>
<evidence type="ECO:0000259" key="4">
    <source>
        <dbReference type="Pfam" id="PF00370"/>
    </source>
</evidence>
<evidence type="ECO:0000313" key="7">
    <source>
        <dbReference type="Proteomes" id="UP000753961"/>
    </source>
</evidence>
<feature type="domain" description="Carbohydrate kinase FGGY N-terminal" evidence="4">
    <location>
        <begin position="3"/>
        <end position="244"/>
    </location>
</feature>
<reference evidence="6" key="1">
    <citation type="submission" date="2021-06" db="EMBL/GenBank/DDBJ databases">
        <title>44 bacteria genomes isolated from Dapeng, Shenzhen.</title>
        <authorList>
            <person name="Zheng W."/>
            <person name="Yu S."/>
            <person name="Huang Y."/>
        </authorList>
    </citation>
    <scope>NUCLEOTIDE SEQUENCE</scope>
    <source>
        <strain evidence="6">DP5N28-2</strain>
    </source>
</reference>
<keyword evidence="7" id="KW-1185">Reference proteome</keyword>
<dbReference type="Pfam" id="PF02782">
    <property type="entry name" value="FGGY_C"/>
    <property type="match status" value="1"/>
</dbReference>
<dbReference type="CDD" id="cd07809">
    <property type="entry name" value="ASKHA_NBD_FGGY_BaXK-like"/>
    <property type="match status" value="1"/>
</dbReference>
<keyword evidence="2" id="KW-0808">Transferase</keyword>
<dbReference type="RefSeq" id="WP_222581256.1">
    <property type="nucleotide sequence ID" value="NZ_JAHVHU010000017.1"/>
</dbReference>
<keyword evidence="3 6" id="KW-0418">Kinase</keyword>
<name>A0A953HR33_9BACT</name>
<proteinExistence type="inferred from homology"/>
<dbReference type="AlphaFoldDB" id="A0A953HR33"/>
<accession>A0A953HR33</accession>
<dbReference type="PANTHER" id="PTHR43095">
    <property type="entry name" value="SUGAR KINASE"/>
    <property type="match status" value="1"/>
</dbReference>
<comment type="caution">
    <text evidence="6">The sequence shown here is derived from an EMBL/GenBank/DDBJ whole genome shotgun (WGS) entry which is preliminary data.</text>
</comment>
<dbReference type="InterPro" id="IPR018484">
    <property type="entry name" value="FGGY_N"/>
</dbReference>
<evidence type="ECO:0000256" key="2">
    <source>
        <dbReference type="ARBA" id="ARBA00022679"/>
    </source>
</evidence>
<dbReference type="PIRSF" id="PIRSF000538">
    <property type="entry name" value="GlpK"/>
    <property type="match status" value="1"/>
</dbReference>
<dbReference type="GO" id="GO:0005975">
    <property type="term" value="P:carbohydrate metabolic process"/>
    <property type="evidence" value="ECO:0007669"/>
    <property type="project" value="InterPro"/>
</dbReference>
<dbReference type="InterPro" id="IPR050406">
    <property type="entry name" value="FGGY_Carb_Kinase"/>
</dbReference>
<evidence type="ECO:0000259" key="5">
    <source>
        <dbReference type="Pfam" id="PF02782"/>
    </source>
</evidence>
<comment type="similarity">
    <text evidence="1">Belongs to the FGGY kinase family.</text>
</comment>
<dbReference type="PANTHER" id="PTHR43095:SF5">
    <property type="entry name" value="XYLULOSE KINASE"/>
    <property type="match status" value="1"/>
</dbReference>
<feature type="domain" description="Carbohydrate kinase FGGY C-terminal" evidence="5">
    <location>
        <begin position="261"/>
        <end position="448"/>
    </location>
</feature>
<dbReference type="InterPro" id="IPR043129">
    <property type="entry name" value="ATPase_NBD"/>
</dbReference>
<protein>
    <submittedName>
        <fullName evidence="6">Carbohydrate kinase</fullName>
    </submittedName>
</protein>
<evidence type="ECO:0000256" key="1">
    <source>
        <dbReference type="ARBA" id="ARBA00009156"/>
    </source>
</evidence>
<dbReference type="Pfam" id="PF00370">
    <property type="entry name" value="FGGY_N"/>
    <property type="match status" value="1"/>
</dbReference>
<organism evidence="6 7">
    <name type="scientific">Membranihabitans marinus</name>
    <dbReference type="NCBI Taxonomy" id="1227546"/>
    <lineage>
        <taxon>Bacteria</taxon>
        <taxon>Pseudomonadati</taxon>
        <taxon>Bacteroidota</taxon>
        <taxon>Saprospiria</taxon>
        <taxon>Saprospirales</taxon>
        <taxon>Saprospiraceae</taxon>
        <taxon>Membranihabitans</taxon>
    </lineage>
</organism>
<gene>
    <name evidence="6" type="ORF">KUV50_16310</name>
</gene>
<sequence>MKYLLGFDIGSSSIKAALIHAESGEVRSIVSAPKKEMPIASSQPGFAEQDPAMWWKYVCDCSNQIIEKHPDASENIVSIGIAYQMHGLVVIDKNGKVLRPSIIWCDSRAVDTGEALLEELEPDYFLHSHYNYPGNFTFSKLRWIQNHQPELFDQIDKIMLPGDYIAFKMSGMARTSITGLSEGIMWNFEQNELDKNLFERCSMDPKMVPEYQPTFSTQGEVTSTAAKELGIEPGVPISYRSGDQPNNAWSLHVNEPGIMAGTGGTSGVLYGISEQPVIDRSQRTNSFAHVNYTPEKPRIGTLLCINGAGILYSWIRKNITGQEQEYAELENRAATISPGSEGVFMLPFGNGAERMLQNKPIGAHLAGLDLNRHHQDHLIRAGLEGIGFAFYYGYEIMKELGMSSHLLRVGNDNLFQSTIFSECFASLSGVTIEVREATGAVGAALGAGLGSGYYKTANEALSSQEIKKTIEPNKNLSNTYEEYYHTWKEALLNKLKTL</sequence>
<dbReference type="EMBL" id="JAHVHU010000017">
    <property type="protein sequence ID" value="MBY5959719.1"/>
    <property type="molecule type" value="Genomic_DNA"/>
</dbReference>
<dbReference type="InterPro" id="IPR000577">
    <property type="entry name" value="Carb_kinase_FGGY"/>
</dbReference>
<dbReference type="SUPFAM" id="SSF53067">
    <property type="entry name" value="Actin-like ATPase domain"/>
    <property type="match status" value="2"/>
</dbReference>
<dbReference type="GO" id="GO:0016301">
    <property type="term" value="F:kinase activity"/>
    <property type="evidence" value="ECO:0007669"/>
    <property type="project" value="UniProtKB-KW"/>
</dbReference>
<evidence type="ECO:0000313" key="6">
    <source>
        <dbReference type="EMBL" id="MBY5959719.1"/>
    </source>
</evidence>